<proteinExistence type="inferred from homology"/>
<dbReference type="PANTHER" id="PTHR30153:SF2">
    <property type="entry name" value="REPLICATIVE DNA HELICASE"/>
    <property type="match status" value="1"/>
</dbReference>
<evidence type="ECO:0000256" key="9">
    <source>
        <dbReference type="ARBA" id="ARBA00023125"/>
    </source>
</evidence>
<dbReference type="GO" id="GO:0005524">
    <property type="term" value="F:ATP binding"/>
    <property type="evidence" value="ECO:0007669"/>
    <property type="project" value="UniProtKB-UniRule"/>
</dbReference>
<evidence type="ECO:0000256" key="7">
    <source>
        <dbReference type="ARBA" id="ARBA00022806"/>
    </source>
</evidence>
<comment type="caution">
    <text evidence="16">The sequence shown here is derived from an EMBL/GenBank/DDBJ whole genome shotgun (WGS) entry which is preliminary data.</text>
</comment>
<dbReference type="Pfam" id="PF00772">
    <property type="entry name" value="DnaB"/>
    <property type="match status" value="1"/>
</dbReference>
<evidence type="ECO:0000256" key="6">
    <source>
        <dbReference type="ARBA" id="ARBA00022801"/>
    </source>
</evidence>
<comment type="subunit">
    <text evidence="2">Homohexamer.</text>
</comment>
<evidence type="ECO:0000256" key="12">
    <source>
        <dbReference type="ARBA" id="ARBA00048954"/>
    </source>
</evidence>
<name>A0A418NEZ5_9SPHN</name>
<keyword evidence="17" id="KW-1185">Reference proteome</keyword>
<evidence type="ECO:0000313" key="17">
    <source>
        <dbReference type="Proteomes" id="UP000285092"/>
    </source>
</evidence>
<dbReference type="NCBIfam" id="TIGR00665">
    <property type="entry name" value="DnaB"/>
    <property type="match status" value="1"/>
</dbReference>
<dbReference type="Pfam" id="PF03796">
    <property type="entry name" value="DnaB_C"/>
    <property type="match status" value="1"/>
</dbReference>
<evidence type="ECO:0000256" key="14">
    <source>
        <dbReference type="RuleBase" id="RU362085"/>
    </source>
</evidence>
<comment type="function">
    <text evidence="11 14">The main replicative DNA helicase, it participates in initiation and elongation during chromosome replication. Travels ahead of the DNA replisome, separating dsDNA into templates for DNA synthesis. A processive ATP-dependent 5'-3' DNA helicase it has DNA-dependent ATPase activity.</text>
</comment>
<dbReference type="GO" id="GO:0006269">
    <property type="term" value="P:DNA replication, synthesis of primer"/>
    <property type="evidence" value="ECO:0007669"/>
    <property type="project" value="UniProtKB-UniRule"/>
</dbReference>
<keyword evidence="6 14" id="KW-0378">Hydrolase</keyword>
<keyword evidence="10" id="KW-0413">Isomerase</keyword>
<dbReference type="Gene3D" id="1.10.860.10">
    <property type="entry name" value="DNAb Helicase, Chain A"/>
    <property type="match status" value="1"/>
</dbReference>
<dbReference type="GO" id="GO:0003677">
    <property type="term" value="F:DNA binding"/>
    <property type="evidence" value="ECO:0007669"/>
    <property type="project" value="UniProtKB-UniRule"/>
</dbReference>
<dbReference type="SMART" id="SM00382">
    <property type="entry name" value="AAA"/>
    <property type="match status" value="1"/>
</dbReference>
<dbReference type="SUPFAM" id="SSF52540">
    <property type="entry name" value="P-loop containing nucleoside triphosphate hydrolases"/>
    <property type="match status" value="1"/>
</dbReference>
<dbReference type="InterPro" id="IPR016136">
    <property type="entry name" value="DNA_helicase_N/primase_C"/>
</dbReference>
<dbReference type="EC" id="5.6.2.3" evidence="13 14"/>
<evidence type="ECO:0000256" key="11">
    <source>
        <dbReference type="ARBA" id="ARBA00044932"/>
    </source>
</evidence>
<comment type="similarity">
    <text evidence="1 14">Belongs to the helicase family. DnaB subfamily.</text>
</comment>
<evidence type="ECO:0000256" key="4">
    <source>
        <dbReference type="ARBA" id="ARBA00022705"/>
    </source>
</evidence>
<comment type="catalytic activity">
    <reaction evidence="12 14">
        <text>ATP + H2O = ADP + phosphate + H(+)</text>
        <dbReference type="Rhea" id="RHEA:13065"/>
        <dbReference type="ChEBI" id="CHEBI:15377"/>
        <dbReference type="ChEBI" id="CHEBI:15378"/>
        <dbReference type="ChEBI" id="CHEBI:30616"/>
        <dbReference type="ChEBI" id="CHEBI:43474"/>
        <dbReference type="ChEBI" id="CHEBI:456216"/>
        <dbReference type="EC" id="5.6.2.3"/>
    </reaction>
</comment>
<keyword evidence="4 14" id="KW-0235">DNA replication</keyword>
<dbReference type="InterPro" id="IPR007693">
    <property type="entry name" value="DNA_helicase_DnaB-like_N"/>
</dbReference>
<evidence type="ECO:0000256" key="3">
    <source>
        <dbReference type="ARBA" id="ARBA00022515"/>
    </source>
</evidence>
<dbReference type="AlphaFoldDB" id="A0A418NEZ5"/>
<evidence type="ECO:0000256" key="13">
    <source>
        <dbReference type="NCBIfam" id="TIGR00665"/>
    </source>
</evidence>
<dbReference type="RefSeq" id="WP_119514704.1">
    <property type="nucleotide sequence ID" value="NZ_QXFK01000019.1"/>
</dbReference>
<evidence type="ECO:0000256" key="8">
    <source>
        <dbReference type="ARBA" id="ARBA00022840"/>
    </source>
</evidence>
<evidence type="ECO:0000313" key="16">
    <source>
        <dbReference type="EMBL" id="RIV75780.1"/>
    </source>
</evidence>
<evidence type="ECO:0000256" key="2">
    <source>
        <dbReference type="ARBA" id="ARBA00011643"/>
    </source>
</evidence>
<dbReference type="GO" id="GO:1990077">
    <property type="term" value="C:primosome complex"/>
    <property type="evidence" value="ECO:0007669"/>
    <property type="project" value="UniProtKB-UniRule"/>
</dbReference>
<feature type="domain" description="SF4 helicase" evidence="15">
    <location>
        <begin position="192"/>
        <end position="497"/>
    </location>
</feature>
<dbReference type="PANTHER" id="PTHR30153">
    <property type="entry name" value="REPLICATIVE DNA HELICASE DNAB"/>
    <property type="match status" value="1"/>
</dbReference>
<dbReference type="GO" id="GO:0016887">
    <property type="term" value="F:ATP hydrolysis activity"/>
    <property type="evidence" value="ECO:0007669"/>
    <property type="project" value="RHEA"/>
</dbReference>
<dbReference type="InterPro" id="IPR027417">
    <property type="entry name" value="P-loop_NTPase"/>
</dbReference>
<dbReference type="Gene3D" id="3.40.50.300">
    <property type="entry name" value="P-loop containing nucleotide triphosphate hydrolases"/>
    <property type="match status" value="1"/>
</dbReference>
<organism evidence="16 17">
    <name type="scientific">Pelagerythrobacter aerophilus</name>
    <dbReference type="NCBI Taxonomy" id="2306995"/>
    <lineage>
        <taxon>Bacteria</taxon>
        <taxon>Pseudomonadati</taxon>
        <taxon>Pseudomonadota</taxon>
        <taxon>Alphaproteobacteria</taxon>
        <taxon>Sphingomonadales</taxon>
        <taxon>Erythrobacteraceae</taxon>
        <taxon>Pelagerythrobacter</taxon>
    </lineage>
</organism>
<dbReference type="Proteomes" id="UP000285092">
    <property type="component" value="Unassembled WGS sequence"/>
</dbReference>
<dbReference type="InterPro" id="IPR036185">
    <property type="entry name" value="DNA_heli_DnaB-like_N_sf"/>
</dbReference>
<keyword evidence="7 14" id="KW-0347">Helicase</keyword>
<evidence type="ECO:0000259" key="15">
    <source>
        <dbReference type="PROSITE" id="PS51199"/>
    </source>
</evidence>
<dbReference type="SUPFAM" id="SSF48024">
    <property type="entry name" value="N-terminal domain of DnaB helicase"/>
    <property type="match status" value="1"/>
</dbReference>
<dbReference type="CDD" id="cd00984">
    <property type="entry name" value="DnaB_C"/>
    <property type="match status" value="1"/>
</dbReference>
<dbReference type="PROSITE" id="PS51199">
    <property type="entry name" value="SF4_HELICASE"/>
    <property type="match status" value="1"/>
</dbReference>
<keyword evidence="9 14" id="KW-0238">DNA-binding</keyword>
<reference evidence="16 17" key="1">
    <citation type="submission" date="2018-08" db="EMBL/GenBank/DDBJ databases">
        <title>Altererythrobacter sp.Ery1 and Ery12, the genome sequencing of novel strains in genus Alterythrobacter.</title>
        <authorList>
            <person name="Cheng H."/>
            <person name="Wu Y.-H."/>
            <person name="Fang C."/>
            <person name="Xu X.-W."/>
        </authorList>
    </citation>
    <scope>NUCLEOTIDE SEQUENCE [LARGE SCALE GENOMIC DNA]</scope>
    <source>
        <strain evidence="16 17">Ery1</strain>
    </source>
</reference>
<gene>
    <name evidence="16" type="ORF">D2V04_16035</name>
</gene>
<dbReference type="GO" id="GO:0005829">
    <property type="term" value="C:cytosol"/>
    <property type="evidence" value="ECO:0007669"/>
    <property type="project" value="TreeGrafter"/>
</dbReference>
<evidence type="ECO:0000256" key="1">
    <source>
        <dbReference type="ARBA" id="ARBA00008428"/>
    </source>
</evidence>
<keyword evidence="8 14" id="KW-0067">ATP-binding</keyword>
<dbReference type="OrthoDB" id="9773982at2"/>
<keyword evidence="3 14" id="KW-0639">Primosome</keyword>
<dbReference type="GO" id="GO:0043139">
    <property type="term" value="F:5'-3' DNA helicase activity"/>
    <property type="evidence" value="ECO:0007669"/>
    <property type="project" value="UniProtKB-EC"/>
</dbReference>
<accession>A0A418NEZ5</accession>
<dbReference type="EMBL" id="QXFK01000019">
    <property type="protein sequence ID" value="RIV75780.1"/>
    <property type="molecule type" value="Genomic_DNA"/>
</dbReference>
<dbReference type="InterPro" id="IPR007692">
    <property type="entry name" value="DNA_helicase_DnaB"/>
</dbReference>
<evidence type="ECO:0000256" key="5">
    <source>
        <dbReference type="ARBA" id="ARBA00022741"/>
    </source>
</evidence>
<keyword evidence="5 14" id="KW-0547">Nucleotide-binding</keyword>
<dbReference type="InterPro" id="IPR007694">
    <property type="entry name" value="DNA_helicase_DnaB-like_C"/>
</dbReference>
<dbReference type="InterPro" id="IPR003593">
    <property type="entry name" value="AAA+_ATPase"/>
</dbReference>
<dbReference type="NCBIfam" id="NF006606">
    <property type="entry name" value="PRK09165.1"/>
    <property type="match status" value="1"/>
</dbReference>
<protein>
    <recommendedName>
        <fullName evidence="13 14">Replicative DNA helicase</fullName>
        <ecNumber evidence="13 14">5.6.2.3</ecNumber>
    </recommendedName>
</protein>
<sequence length="504" mass="55441">MAEQDLLTRPESDTAQGRALPANIEAEAAFLGAVLIDNRVIEELPVAVRPEHFFEPVHQRIYERVLTLLDRNAVVTPVTLKPYFEADEALKELGGITYLAQLTADGQGLLAPRELAQQIYDLALLRELVSVGRTLVEGALDTSEDVAPMDRIAQAEADLFRVAEGASSTSEASSFGMATNKALGMIELAINSGGHISGKTTGFTSVNDKCGGLHNSDLIILAGRPGMGKSSLATNIAFNCADRLLRDRRDQIEEGKSVGAGVALFSLEMSADQLATRILAEQAGISSEALRMGKISRDEFQKLSFASQRLAELPLFIDDTPALTIAALRTRARRLKRKHDIGLVVVDYLQLLQGSGRASDNRVNEISEISRGLKTLAKELDLPVIALSQLSRAVEQRDDKRPMLSDLRESGSIEQDADMVWFIYREDYYVAAREPKRPVESDDAKTHEAHSAWAAEMERVFGLAELIVAKQRHGATGKVRLRFEPRITRFSDLAEEDRRTGEYD</sequence>
<evidence type="ECO:0000256" key="10">
    <source>
        <dbReference type="ARBA" id="ARBA00023235"/>
    </source>
</evidence>